<reference evidence="1 2" key="1">
    <citation type="submission" date="2019-03" db="EMBL/GenBank/DDBJ databases">
        <title>Genomic Encyclopedia of Type Strains, Phase IV (KMG-IV): sequencing the most valuable type-strain genomes for metagenomic binning, comparative biology and taxonomic classification.</title>
        <authorList>
            <person name="Goeker M."/>
        </authorList>
    </citation>
    <scope>NUCLEOTIDE SEQUENCE [LARGE SCALE GENOMIC DNA]</scope>
    <source>
        <strain evidence="1 2">DSM 46831</strain>
    </source>
</reference>
<comment type="caution">
    <text evidence="1">The sequence shown here is derived from an EMBL/GenBank/DDBJ whole genome shotgun (WGS) entry which is preliminary data.</text>
</comment>
<dbReference type="Proteomes" id="UP000294746">
    <property type="component" value="Unassembled WGS sequence"/>
</dbReference>
<keyword evidence="2" id="KW-1185">Reference proteome</keyword>
<protein>
    <submittedName>
        <fullName evidence="1">Uncharacterized protein</fullName>
    </submittedName>
</protein>
<evidence type="ECO:0000313" key="2">
    <source>
        <dbReference type="Proteomes" id="UP000294746"/>
    </source>
</evidence>
<dbReference type="OrthoDB" id="3366637at2"/>
<organism evidence="1 2">
    <name type="scientific">Baia soyae</name>
    <dbReference type="NCBI Taxonomy" id="1544746"/>
    <lineage>
        <taxon>Bacteria</taxon>
        <taxon>Bacillati</taxon>
        <taxon>Bacillota</taxon>
        <taxon>Bacilli</taxon>
        <taxon>Bacillales</taxon>
        <taxon>Thermoactinomycetaceae</taxon>
        <taxon>Baia</taxon>
    </lineage>
</organism>
<accession>A0A4R2S0N1</accession>
<dbReference type="AlphaFoldDB" id="A0A4R2S0N1"/>
<dbReference type="EMBL" id="SLXV01000007">
    <property type="protein sequence ID" value="TCP69574.1"/>
    <property type="molecule type" value="Genomic_DNA"/>
</dbReference>
<proteinExistence type="predicted"/>
<gene>
    <name evidence="1" type="ORF">EDD57_1078</name>
</gene>
<sequence length="202" mass="23363">MQLNDCARPQPCPPSPPRLRRNFRWRGRYIVPDLNINVPFTWHANNGNVQMIAGSENHRIHFTNLIYNHHLYTYTYKWPGLQPEFLPPLESCAPLLRFSLRDLNAFFATSQYVGPEILLGKTNRHVHHFRATVVIPELPSGFYPRLPVSSADIYVDQSDSTQFVQVLHFGLQNIYDPSLDEWIVINQFSNRPGRVVLPPVCT</sequence>
<name>A0A4R2S0N1_9BACL</name>
<evidence type="ECO:0000313" key="1">
    <source>
        <dbReference type="EMBL" id="TCP69574.1"/>
    </source>
</evidence>
<dbReference type="RefSeq" id="WP_131848139.1">
    <property type="nucleotide sequence ID" value="NZ_SLXV01000007.1"/>
</dbReference>